<feature type="chain" id="PRO_5037152396" evidence="8">
    <location>
        <begin position="26"/>
        <end position="102"/>
    </location>
</feature>
<evidence type="ECO:0000256" key="3">
    <source>
        <dbReference type="ARBA" id="ARBA00022475"/>
    </source>
</evidence>
<dbReference type="AlphaFoldDB" id="A0A932I0H3"/>
<evidence type="ECO:0000256" key="5">
    <source>
        <dbReference type="ARBA" id="ARBA00022989"/>
    </source>
</evidence>
<dbReference type="Pfam" id="PF03994">
    <property type="entry name" value="DUF350"/>
    <property type="match status" value="1"/>
</dbReference>
<feature type="signal peptide" evidence="8">
    <location>
        <begin position="1"/>
        <end position="25"/>
    </location>
</feature>
<keyword evidence="5 7" id="KW-1133">Transmembrane helix</keyword>
<evidence type="ECO:0000256" key="2">
    <source>
        <dbReference type="ARBA" id="ARBA00005779"/>
    </source>
</evidence>
<feature type="transmembrane region" description="Helical" evidence="7">
    <location>
        <begin position="37"/>
        <end position="60"/>
    </location>
</feature>
<gene>
    <name evidence="9" type="ORF">HYZ11_13895</name>
</gene>
<protein>
    <submittedName>
        <fullName evidence="9">DUF350 domain-containing protein</fullName>
    </submittedName>
</protein>
<reference evidence="9" key="1">
    <citation type="submission" date="2020-07" db="EMBL/GenBank/DDBJ databases">
        <title>Huge and variable diversity of episymbiotic CPR bacteria and DPANN archaea in groundwater ecosystems.</title>
        <authorList>
            <person name="He C.Y."/>
            <person name="Keren R."/>
            <person name="Whittaker M."/>
            <person name="Farag I.F."/>
            <person name="Doudna J."/>
            <person name="Cate J.H.D."/>
            <person name="Banfield J.F."/>
        </authorList>
    </citation>
    <scope>NUCLEOTIDE SEQUENCE</scope>
    <source>
        <strain evidence="9">NC_groundwater_763_Ag_S-0.2um_68_21</strain>
    </source>
</reference>
<accession>A0A932I0H3</accession>
<name>A0A932I0H3_UNCTE</name>
<evidence type="ECO:0000256" key="8">
    <source>
        <dbReference type="SAM" id="SignalP"/>
    </source>
</evidence>
<evidence type="ECO:0000256" key="7">
    <source>
        <dbReference type="SAM" id="Phobius"/>
    </source>
</evidence>
<evidence type="ECO:0000256" key="1">
    <source>
        <dbReference type="ARBA" id="ARBA00004651"/>
    </source>
</evidence>
<dbReference type="GO" id="GO:0005886">
    <property type="term" value="C:plasma membrane"/>
    <property type="evidence" value="ECO:0007669"/>
    <property type="project" value="UniProtKB-SubCell"/>
</dbReference>
<comment type="caution">
    <text evidence="9">The sequence shown here is derived from an EMBL/GenBank/DDBJ whole genome shotgun (WGS) entry which is preliminary data.</text>
</comment>
<sequence length="102" mass="10466">MTKHGRRLGGWTAAALAMAPGAAWAQAAGAPRIGVGTGLLLSIVYGLIGILLLMAGYKVFEWITPFSVEDALSKDQNRAVGIVVAGMFLAIGIIIAAAIFPG</sequence>
<evidence type="ECO:0000256" key="4">
    <source>
        <dbReference type="ARBA" id="ARBA00022692"/>
    </source>
</evidence>
<evidence type="ECO:0000313" key="9">
    <source>
        <dbReference type="EMBL" id="MBI3128692.1"/>
    </source>
</evidence>
<keyword evidence="3" id="KW-1003">Cell membrane</keyword>
<keyword evidence="4 7" id="KW-0812">Transmembrane</keyword>
<feature type="transmembrane region" description="Helical" evidence="7">
    <location>
        <begin position="80"/>
        <end position="100"/>
    </location>
</feature>
<keyword evidence="8" id="KW-0732">Signal</keyword>
<comment type="subcellular location">
    <subcellularLocation>
        <location evidence="1">Cell membrane</location>
        <topology evidence="1">Multi-pass membrane protein</topology>
    </subcellularLocation>
</comment>
<evidence type="ECO:0000313" key="10">
    <source>
        <dbReference type="Proteomes" id="UP000782312"/>
    </source>
</evidence>
<dbReference type="InterPro" id="IPR007140">
    <property type="entry name" value="DUF350"/>
</dbReference>
<organism evidence="9 10">
    <name type="scientific">Tectimicrobiota bacterium</name>
    <dbReference type="NCBI Taxonomy" id="2528274"/>
    <lineage>
        <taxon>Bacteria</taxon>
        <taxon>Pseudomonadati</taxon>
        <taxon>Nitrospinota/Tectimicrobiota group</taxon>
        <taxon>Candidatus Tectimicrobiota</taxon>
    </lineage>
</organism>
<comment type="similarity">
    <text evidence="2">Belongs to the UPF0719 family.</text>
</comment>
<evidence type="ECO:0000256" key="6">
    <source>
        <dbReference type="ARBA" id="ARBA00023136"/>
    </source>
</evidence>
<dbReference type="EMBL" id="JACPUR010000035">
    <property type="protein sequence ID" value="MBI3128692.1"/>
    <property type="molecule type" value="Genomic_DNA"/>
</dbReference>
<keyword evidence="6 7" id="KW-0472">Membrane</keyword>
<dbReference type="Proteomes" id="UP000782312">
    <property type="component" value="Unassembled WGS sequence"/>
</dbReference>
<proteinExistence type="inferred from homology"/>